<dbReference type="InterPro" id="IPR036390">
    <property type="entry name" value="WH_DNA-bd_sf"/>
</dbReference>
<proteinExistence type="predicted"/>
<dbReference type="InterPro" id="IPR039422">
    <property type="entry name" value="MarR/SlyA-like"/>
</dbReference>
<organism evidence="2 3">
    <name type="scientific">Rhizobium rhizophilum</name>
    <dbReference type="NCBI Taxonomy" id="1850373"/>
    <lineage>
        <taxon>Bacteria</taxon>
        <taxon>Pseudomonadati</taxon>
        <taxon>Pseudomonadota</taxon>
        <taxon>Alphaproteobacteria</taxon>
        <taxon>Hyphomicrobiales</taxon>
        <taxon>Rhizobiaceae</taxon>
        <taxon>Rhizobium/Agrobacterium group</taxon>
        <taxon>Rhizobium</taxon>
    </lineage>
</organism>
<dbReference type="SUPFAM" id="SSF46785">
    <property type="entry name" value="Winged helix' DNA-binding domain"/>
    <property type="match status" value="1"/>
</dbReference>
<dbReference type="InterPro" id="IPR000835">
    <property type="entry name" value="HTH_MarR-typ"/>
</dbReference>
<dbReference type="PANTHER" id="PTHR33164">
    <property type="entry name" value="TRANSCRIPTIONAL REGULATOR, MARR FAMILY"/>
    <property type="match status" value="1"/>
</dbReference>
<dbReference type="Proteomes" id="UP000309667">
    <property type="component" value="Unassembled WGS sequence"/>
</dbReference>
<dbReference type="Pfam" id="PF01047">
    <property type="entry name" value="MarR"/>
    <property type="match status" value="1"/>
</dbReference>
<dbReference type="SMART" id="SM00347">
    <property type="entry name" value="HTH_MARR"/>
    <property type="match status" value="1"/>
</dbReference>
<evidence type="ECO:0000313" key="2">
    <source>
        <dbReference type="EMBL" id="THV16453.1"/>
    </source>
</evidence>
<evidence type="ECO:0000313" key="3">
    <source>
        <dbReference type="Proteomes" id="UP000309667"/>
    </source>
</evidence>
<dbReference type="InterPro" id="IPR036388">
    <property type="entry name" value="WH-like_DNA-bd_sf"/>
</dbReference>
<dbReference type="PANTHER" id="PTHR33164:SF43">
    <property type="entry name" value="HTH-TYPE TRANSCRIPTIONAL REPRESSOR YETL"/>
    <property type="match status" value="1"/>
</dbReference>
<evidence type="ECO:0000259" key="1">
    <source>
        <dbReference type="PROSITE" id="PS50995"/>
    </source>
</evidence>
<gene>
    <name evidence="2" type="ORF">E9677_00140</name>
</gene>
<comment type="caution">
    <text evidence="2">The sequence shown here is derived from an EMBL/GenBank/DDBJ whole genome shotgun (WGS) entry which is preliminary data.</text>
</comment>
<accession>A0ABY2QXV2</accession>
<dbReference type="Gene3D" id="1.10.10.10">
    <property type="entry name" value="Winged helix-like DNA-binding domain superfamily/Winged helix DNA-binding domain"/>
    <property type="match status" value="1"/>
</dbReference>
<dbReference type="EMBL" id="STGT01000001">
    <property type="protein sequence ID" value="THV16453.1"/>
    <property type="molecule type" value="Genomic_DNA"/>
</dbReference>
<dbReference type="RefSeq" id="WP_136556081.1">
    <property type="nucleotide sequence ID" value="NZ_STGT01000001.1"/>
</dbReference>
<feature type="domain" description="HTH marR-type" evidence="1">
    <location>
        <begin position="8"/>
        <end position="140"/>
    </location>
</feature>
<reference evidence="2 3" key="1">
    <citation type="submission" date="2019-04" db="EMBL/GenBank/DDBJ databases">
        <title>Genome sequence of strain 7209-2.</title>
        <authorList>
            <person name="Gao J."/>
            <person name="Sun J."/>
        </authorList>
    </citation>
    <scope>NUCLEOTIDE SEQUENCE [LARGE SCALE GENOMIC DNA]</scope>
    <source>
        <strain evidence="2 3">7209-2</strain>
    </source>
</reference>
<name>A0ABY2QXV2_9HYPH</name>
<protein>
    <submittedName>
        <fullName evidence="2">MarR family transcriptional regulator</fullName>
    </submittedName>
</protein>
<sequence>MPPPSELTVHQGYWLRMVSNAVSQDFARKLAAEDVTVAEWVLMRSLYGEAPTTPSSLADRMGLTRGAITKLADRLMAKGLVGRKSHESDGRAHYLFLTEEGMTRVPKLADIADENDAAFFDVLDANDLATLDRLLRLLVERHSLRDVPVD</sequence>
<dbReference type="PROSITE" id="PS50995">
    <property type="entry name" value="HTH_MARR_2"/>
    <property type="match status" value="1"/>
</dbReference>
<dbReference type="PRINTS" id="PR00598">
    <property type="entry name" value="HTHMARR"/>
</dbReference>
<keyword evidence="3" id="KW-1185">Reference proteome</keyword>